<protein>
    <submittedName>
        <fullName evidence="2">Type II toxin-antitoxin system RelE/ParE family toxin</fullName>
    </submittedName>
</protein>
<dbReference type="InterPro" id="IPR035093">
    <property type="entry name" value="RelE/ParE_toxin_dom_sf"/>
</dbReference>
<gene>
    <name evidence="2" type="ORF">ENE75_00685</name>
</gene>
<evidence type="ECO:0000313" key="3">
    <source>
        <dbReference type="Proteomes" id="UP000288178"/>
    </source>
</evidence>
<keyword evidence="3" id="KW-1185">Reference proteome</keyword>
<dbReference type="Pfam" id="PF05016">
    <property type="entry name" value="ParE_toxin"/>
    <property type="match status" value="1"/>
</dbReference>
<comment type="caution">
    <text evidence="2">The sequence shown here is derived from an EMBL/GenBank/DDBJ whole genome shotgun (WGS) entry which is preliminary data.</text>
</comment>
<dbReference type="Gene3D" id="3.30.2310.20">
    <property type="entry name" value="RelE-like"/>
    <property type="match status" value="1"/>
</dbReference>
<dbReference type="Proteomes" id="UP000288178">
    <property type="component" value="Unassembled WGS sequence"/>
</dbReference>
<organism evidence="2 3">
    <name type="scientific">Rubrivivax albus</name>
    <dbReference type="NCBI Taxonomy" id="2499835"/>
    <lineage>
        <taxon>Bacteria</taxon>
        <taxon>Pseudomonadati</taxon>
        <taxon>Pseudomonadota</taxon>
        <taxon>Betaproteobacteria</taxon>
        <taxon>Burkholderiales</taxon>
        <taxon>Sphaerotilaceae</taxon>
        <taxon>Rubrivivax</taxon>
    </lineage>
</organism>
<name>A0A3S2TSD4_9BURK</name>
<dbReference type="AlphaFoldDB" id="A0A3S2TSD4"/>
<reference evidence="2 3" key="1">
    <citation type="submission" date="2019-01" db="EMBL/GenBank/DDBJ databases">
        <authorList>
            <person name="Chen W.-M."/>
        </authorList>
    </citation>
    <scope>NUCLEOTIDE SEQUENCE [LARGE SCALE GENOMIC DNA]</scope>
    <source>
        <strain evidence="2 3">ICH-3</strain>
    </source>
</reference>
<evidence type="ECO:0000256" key="1">
    <source>
        <dbReference type="ARBA" id="ARBA00022649"/>
    </source>
</evidence>
<dbReference type="OrthoDB" id="278204at2"/>
<dbReference type="RefSeq" id="WP_128194605.1">
    <property type="nucleotide sequence ID" value="NZ_SACT01000001.1"/>
</dbReference>
<proteinExistence type="predicted"/>
<dbReference type="InterPro" id="IPR007712">
    <property type="entry name" value="RelE/ParE_toxin"/>
</dbReference>
<evidence type="ECO:0000313" key="2">
    <source>
        <dbReference type="EMBL" id="RVT53453.1"/>
    </source>
</evidence>
<keyword evidence="1" id="KW-1277">Toxin-antitoxin system</keyword>
<sequence>MTFSLHRGAEQDLLAAAQFYRREGGARLAHRFLGEFERVARLLVEFPGIGTPVDERRRVHPLRDFPYSVIYSETAGQVRILVVRGHLRDPEHGESRR</sequence>
<accession>A0A3S2TSD4</accession>
<dbReference type="EMBL" id="SACT01000001">
    <property type="protein sequence ID" value="RVT53453.1"/>
    <property type="molecule type" value="Genomic_DNA"/>
</dbReference>